<name>E0PN89_STRMT</name>
<dbReference type="AlphaFoldDB" id="E0PN89"/>
<proteinExistence type="predicted"/>
<reference evidence="1 2" key="1">
    <citation type="submission" date="2010-07" db="EMBL/GenBank/DDBJ databases">
        <authorList>
            <person name="Muzny D."/>
            <person name="Qin X."/>
            <person name="Deng J."/>
            <person name="Jiang H."/>
            <person name="Liu Y."/>
            <person name="Qu J."/>
            <person name="Song X.-Z."/>
            <person name="Zhang L."/>
            <person name="Thornton R."/>
            <person name="Coyle M."/>
            <person name="Francisco L."/>
            <person name="Jackson L."/>
            <person name="Javaid M."/>
            <person name="Korchina V."/>
            <person name="Kovar C."/>
            <person name="Mata R."/>
            <person name="Mathew T."/>
            <person name="Ngo R."/>
            <person name="Nguyen L."/>
            <person name="Nguyen N."/>
            <person name="Okwuonu G."/>
            <person name="Ongeri F."/>
            <person name="Pham C."/>
            <person name="Simmons D."/>
            <person name="Wilczek-Boney K."/>
            <person name="Hale W."/>
            <person name="Jakkamsetti A."/>
            <person name="Pham P."/>
            <person name="Ruth R."/>
            <person name="San Lucas F."/>
            <person name="Warren J."/>
            <person name="Zhang J."/>
            <person name="Zhao Z."/>
            <person name="Zhou C."/>
            <person name="Zhu D."/>
            <person name="Lee S."/>
            <person name="Bess C."/>
            <person name="Blankenburg K."/>
            <person name="Forbes L."/>
            <person name="Fu Q."/>
            <person name="Gubbala S."/>
            <person name="Hirani K."/>
            <person name="Jayaseelan J.C."/>
            <person name="Lara F."/>
            <person name="Munidasa M."/>
            <person name="Palculict T."/>
            <person name="Patil S."/>
            <person name="Pu L.-L."/>
            <person name="Saada N."/>
            <person name="Tang L."/>
            <person name="Weissenberger G."/>
            <person name="Zhu Y."/>
            <person name="Hemphill L."/>
            <person name="Shang Y."/>
            <person name="Youmans B."/>
            <person name="Ayvaz T."/>
            <person name="Ross M."/>
            <person name="Santibanez J."/>
            <person name="Aqrawi P."/>
            <person name="Gross S."/>
            <person name="Joshi V."/>
            <person name="Fowler G."/>
            <person name="Nazareth L."/>
            <person name="Reid J."/>
            <person name="Worley K."/>
            <person name="Petrosino J."/>
            <person name="Highlander S."/>
            <person name="Gibbs R."/>
        </authorList>
    </citation>
    <scope>NUCLEOTIDE SEQUENCE [LARGE SCALE GENOMIC DNA]</scope>
    <source>
        <strain evidence="1 2">ATCC 6249</strain>
    </source>
</reference>
<protein>
    <submittedName>
        <fullName evidence="1">Uncharacterized protein</fullName>
    </submittedName>
</protein>
<accession>E0PN89</accession>
<gene>
    <name evidence="1" type="ORF">HMPREF8571_0006</name>
</gene>
<evidence type="ECO:0000313" key="2">
    <source>
        <dbReference type="Proteomes" id="UP000003823"/>
    </source>
</evidence>
<evidence type="ECO:0000313" key="1">
    <source>
        <dbReference type="EMBL" id="EFM32339.1"/>
    </source>
</evidence>
<dbReference type="Proteomes" id="UP000003823">
    <property type="component" value="Unassembled WGS sequence"/>
</dbReference>
<comment type="caution">
    <text evidence="1">The sequence shown here is derived from an EMBL/GenBank/DDBJ whole genome shotgun (WGS) entry which is preliminary data.</text>
</comment>
<dbReference type="EMBL" id="AEEN01000007">
    <property type="protein sequence ID" value="EFM32339.1"/>
    <property type="molecule type" value="Genomic_DNA"/>
</dbReference>
<dbReference type="HOGENOM" id="CLU_3277380_0_0_9"/>
<organism evidence="1 2">
    <name type="scientific">Streptococcus mitis ATCC 6249</name>
    <dbReference type="NCBI Taxonomy" id="864567"/>
    <lineage>
        <taxon>Bacteria</taxon>
        <taxon>Bacillati</taxon>
        <taxon>Bacillota</taxon>
        <taxon>Bacilli</taxon>
        <taxon>Lactobacillales</taxon>
        <taxon>Streptococcaceae</taxon>
        <taxon>Streptococcus</taxon>
        <taxon>Streptococcus mitis group</taxon>
    </lineage>
</organism>
<sequence>MLFVMPIKIQMLYNKGLQANCRVKGETMVQKAHSYQKQSGL</sequence>